<dbReference type="Gene3D" id="3.40.50.300">
    <property type="entry name" value="P-loop containing nucleotide triphosphate hydrolases"/>
    <property type="match status" value="2"/>
</dbReference>
<dbReference type="SUPFAM" id="SSF52540">
    <property type="entry name" value="P-loop containing nucleoside triphosphate hydrolases"/>
    <property type="match status" value="1"/>
</dbReference>
<evidence type="ECO:0000313" key="2">
    <source>
        <dbReference type="EMBL" id="KAA8666704.1"/>
    </source>
</evidence>
<comment type="caution">
    <text evidence="2">The sequence shown here is derived from an EMBL/GenBank/DDBJ whole genome shotgun (WGS) entry which is preliminary data.</text>
</comment>
<dbReference type="InterPro" id="IPR050742">
    <property type="entry name" value="Helicase_Restrict-Modif_Enz"/>
</dbReference>
<organism evidence="2 3">
    <name type="scientific">Vibrio gigantis</name>
    <dbReference type="NCBI Taxonomy" id="296199"/>
    <lineage>
        <taxon>Bacteria</taxon>
        <taxon>Pseudomonadati</taxon>
        <taxon>Pseudomonadota</taxon>
        <taxon>Gammaproteobacteria</taxon>
        <taxon>Vibrionales</taxon>
        <taxon>Vibrionaceae</taxon>
        <taxon>Vibrio</taxon>
    </lineage>
</organism>
<dbReference type="InterPro" id="IPR014001">
    <property type="entry name" value="Helicase_ATP-bd"/>
</dbReference>
<dbReference type="GO" id="GO:0005829">
    <property type="term" value="C:cytosol"/>
    <property type="evidence" value="ECO:0007669"/>
    <property type="project" value="TreeGrafter"/>
</dbReference>
<keyword evidence="3" id="KW-1185">Reference proteome</keyword>
<name>A0A5M9N8D2_9VIBR</name>
<dbReference type="Proteomes" id="UP000322521">
    <property type="component" value="Unassembled WGS sequence"/>
</dbReference>
<reference evidence="2 3" key="1">
    <citation type="submission" date="2019-09" db="EMBL/GenBank/DDBJ databases">
        <title>Draft genome sequence of various Type strains from the CCUG.</title>
        <authorList>
            <person name="Pineiro-Iglesias B."/>
            <person name="Tunovic T."/>
            <person name="Unosson C."/>
            <person name="Inganas E."/>
            <person name="Ohlen M."/>
            <person name="Cardew S."/>
            <person name="Jensie-Markopoulos S."/>
            <person name="Salva-Serra F."/>
            <person name="Jaen-Luchoro D."/>
            <person name="Karlsson R."/>
            <person name="Svensson-Stadler L."/>
            <person name="Chun J."/>
            <person name="Moore E."/>
        </authorList>
    </citation>
    <scope>NUCLEOTIDE SEQUENCE [LARGE SCALE GENOMIC DNA]</scope>
    <source>
        <strain evidence="2 3">CCUG 56969T</strain>
    </source>
</reference>
<dbReference type="PANTHER" id="PTHR47396:SF1">
    <property type="entry name" value="ATP-DEPENDENT HELICASE IRC3-RELATED"/>
    <property type="match status" value="1"/>
</dbReference>
<proteinExistence type="predicted"/>
<dbReference type="Pfam" id="PF04851">
    <property type="entry name" value="ResIII"/>
    <property type="match status" value="1"/>
</dbReference>
<dbReference type="InterPro" id="IPR006935">
    <property type="entry name" value="Helicase/UvrB_N"/>
</dbReference>
<dbReference type="GO" id="GO:0003677">
    <property type="term" value="F:DNA binding"/>
    <property type="evidence" value="ECO:0007669"/>
    <property type="project" value="InterPro"/>
</dbReference>
<protein>
    <submittedName>
        <fullName evidence="2">Diguanylate cyclase</fullName>
    </submittedName>
</protein>
<dbReference type="OrthoDB" id="5165890at2"/>
<gene>
    <name evidence="2" type="ORF">F4W18_22475</name>
</gene>
<evidence type="ECO:0000313" key="3">
    <source>
        <dbReference type="Proteomes" id="UP000322521"/>
    </source>
</evidence>
<feature type="domain" description="Helicase ATP-binding" evidence="1">
    <location>
        <begin position="15"/>
        <end position="172"/>
    </location>
</feature>
<accession>A0A5M9N8D2</accession>
<dbReference type="GO" id="GO:0005524">
    <property type="term" value="F:ATP binding"/>
    <property type="evidence" value="ECO:0007669"/>
    <property type="project" value="InterPro"/>
</dbReference>
<dbReference type="InterPro" id="IPR027417">
    <property type="entry name" value="P-loop_NTPase"/>
</dbReference>
<dbReference type="AlphaFoldDB" id="A0A5M9N8D2"/>
<dbReference type="PROSITE" id="PS51192">
    <property type="entry name" value="HELICASE_ATP_BIND_1"/>
    <property type="match status" value="1"/>
</dbReference>
<dbReference type="GO" id="GO:0016787">
    <property type="term" value="F:hydrolase activity"/>
    <property type="evidence" value="ECO:0007669"/>
    <property type="project" value="InterPro"/>
</dbReference>
<dbReference type="PANTHER" id="PTHR47396">
    <property type="entry name" value="TYPE I RESTRICTION ENZYME ECOKI R PROTEIN"/>
    <property type="match status" value="1"/>
</dbReference>
<sequence>MLRRWQSECIGNAMAHYIQGNKHFLAQATPGAGKTFMAANLAKGLFERSMIDFVICFSPSKTVSSSIQSNFSETLQDEMDGKFGSLGTSITYQSITHLDDKFWNRLLKYRVLCVFDEIHHCGGDNNENSNVWGQLILCKIKKVATYTLALTGTPWRSNLTPVVLSSYSDPEGTIVCDYQYTLAQAVQDGVCRKPTITLIDCDKSSIKLDNHIESFNSFNELISESEINYSTILNNKPALIHILGTAVTRLKKIRSQSPYAGGLIVATSVNHAIEIASLLKNTFNQTTTIVTYKNDDSQVRIKQFRTDYTEWIVSVGMVSEGTDIPRLQVCCHLSNIKTELYFRQILGRILRMTSCPNQEAWLYTFAAPKLIEFAEEVERDIPDSCRYLRRPQKKPNQALEHIATNSNLPLSDNGDNTDSVSINFSGRIDQSGSTESESNSAEIADLTLTSFKQRVIEAFQYL</sequence>
<dbReference type="EMBL" id="VXJS01000017">
    <property type="protein sequence ID" value="KAA8666704.1"/>
    <property type="molecule type" value="Genomic_DNA"/>
</dbReference>
<evidence type="ECO:0000259" key="1">
    <source>
        <dbReference type="PROSITE" id="PS51192"/>
    </source>
</evidence>